<dbReference type="GO" id="GO:0003723">
    <property type="term" value="F:RNA binding"/>
    <property type="evidence" value="ECO:0007669"/>
    <property type="project" value="InterPro"/>
</dbReference>
<proteinExistence type="predicted"/>
<feature type="non-terminal residue" evidence="2">
    <location>
        <position position="1"/>
    </location>
</feature>
<dbReference type="PANTHER" id="PTHR31476">
    <property type="entry name" value="PROTEIN WHAT'S THIS FACTOR 1 HOMOLOG, CHLOROPLASTIC"/>
    <property type="match status" value="1"/>
</dbReference>
<dbReference type="OMA" id="LCLRQHL"/>
<reference evidence="2" key="1">
    <citation type="submission" date="2019-09" db="EMBL/GenBank/DDBJ databases">
        <authorList>
            <person name="Zhang L."/>
        </authorList>
    </citation>
    <scope>NUCLEOTIDE SEQUENCE</scope>
</reference>
<dbReference type="InterPro" id="IPR045040">
    <property type="entry name" value="PORR_fam"/>
</dbReference>
<dbReference type="InterPro" id="IPR021099">
    <property type="entry name" value="PORR_domain"/>
</dbReference>
<organism evidence="2">
    <name type="scientific">Nymphaea colorata</name>
    <name type="common">pocket water lily</name>
    <dbReference type="NCBI Taxonomy" id="210225"/>
    <lineage>
        <taxon>Eukaryota</taxon>
        <taxon>Viridiplantae</taxon>
        <taxon>Streptophyta</taxon>
        <taxon>Embryophyta</taxon>
        <taxon>Tracheophyta</taxon>
        <taxon>Spermatophyta</taxon>
        <taxon>Magnoliopsida</taxon>
        <taxon>Nymphaeales</taxon>
        <taxon>Nymphaeaceae</taxon>
        <taxon>Nymphaea</taxon>
    </lineage>
</organism>
<name>A0A5K0W9I6_9MAGN</name>
<evidence type="ECO:0000259" key="1">
    <source>
        <dbReference type="Pfam" id="PF11955"/>
    </source>
</evidence>
<dbReference type="PANTHER" id="PTHR31476:SF13">
    <property type="entry name" value="PROTEIN WHAT'S THIS FACTOR 9, MITOCHONDRIAL"/>
    <property type="match status" value="1"/>
</dbReference>
<dbReference type="EMBL" id="LR721774">
    <property type="protein sequence ID" value="VVV49679.1"/>
    <property type="molecule type" value="Genomic_DNA"/>
</dbReference>
<evidence type="ECO:0000313" key="2">
    <source>
        <dbReference type="EMBL" id="VVV49679.1"/>
    </source>
</evidence>
<dbReference type="OrthoDB" id="627307at2759"/>
<feature type="domain" description="PORR" evidence="1">
    <location>
        <begin position="55"/>
        <end position="381"/>
    </location>
</feature>
<gene>
    <name evidence="2" type="ORF">NYM_LOCUS3095</name>
</gene>
<accession>A0A5K0W9I6</accession>
<dbReference type="AlphaFoldDB" id="A0A5K0W9I6"/>
<dbReference type="Pfam" id="PF11955">
    <property type="entry name" value="PORR"/>
    <property type="match status" value="1"/>
</dbReference>
<protein>
    <recommendedName>
        <fullName evidence="1">PORR domain-containing protein</fullName>
    </recommendedName>
</protein>
<sequence>MFLKHFFSSIKSNHAMHLDSRIIHQWLSLTSPFKDKPFHCYIQTVNYVEVKMKWKKDVSLDSIPFIDRSQELKSIISLKNCIKKEGGNIPISLVSKRGYEFDIPSIRVATFLRQYPSIFEEFTGEKYNLPWFRLTQEAIDLDKEEQAVYKAHCSNIVERLKKLLLMSKGNMLPLKVIRGLQWYLGFPDEFLGDLELLNSYGHFELIEMEDDLKGLRVLPEETVLSAVQKIALARGDKYVEGSPPSFTLVPSKGLRLKKKLEKWLDEFQKLPYVSPYEDSSHLNPNSDIAEKHVVGVLHELLSLFVENSAQRRKLICLRKYLGLPQKFSKAFERHPSIFYLSLKNRTCTAILKEAFAKGSMIEKHPVLDVRKQYLKLINKSRIIMVSRRQRKAHTEVKV</sequence>